<dbReference type="PANTHER" id="PTHR48102:SF10">
    <property type="entry name" value="ATP-DEPENDENT CLP PROTEASE ATP-BINDING SUBUNIT CLPX"/>
    <property type="match status" value="1"/>
</dbReference>
<dbReference type="InterPro" id="IPR027417">
    <property type="entry name" value="P-loop_NTPase"/>
</dbReference>
<dbReference type="Proteomes" id="UP001177023">
    <property type="component" value="Unassembled WGS sequence"/>
</dbReference>
<dbReference type="SMART" id="SM01086">
    <property type="entry name" value="ClpB_D2-small"/>
    <property type="match status" value="1"/>
</dbReference>
<feature type="region of interest" description="Disordered" evidence="3">
    <location>
        <begin position="33"/>
        <end position="96"/>
    </location>
</feature>
<evidence type="ECO:0000259" key="4">
    <source>
        <dbReference type="SMART" id="SM00382"/>
    </source>
</evidence>
<dbReference type="InterPro" id="IPR003959">
    <property type="entry name" value="ATPase_AAA_core"/>
</dbReference>
<evidence type="ECO:0000313" key="6">
    <source>
        <dbReference type="EMBL" id="CAJ0578303.1"/>
    </source>
</evidence>
<dbReference type="Gene3D" id="1.10.8.60">
    <property type="match status" value="1"/>
</dbReference>
<dbReference type="Pfam" id="PF10431">
    <property type="entry name" value="ClpB_D2-small"/>
    <property type="match status" value="1"/>
</dbReference>
<dbReference type="Gene3D" id="3.40.50.300">
    <property type="entry name" value="P-loop containing nucleotide triphosphate hydrolases"/>
    <property type="match status" value="1"/>
</dbReference>
<proteinExistence type="predicted"/>
<evidence type="ECO:0000256" key="2">
    <source>
        <dbReference type="ARBA" id="ARBA00022840"/>
    </source>
</evidence>
<dbReference type="EMBL" id="CATQJA010002653">
    <property type="protein sequence ID" value="CAJ0578303.1"/>
    <property type="molecule type" value="Genomic_DNA"/>
</dbReference>
<dbReference type="SMART" id="SM00382">
    <property type="entry name" value="AAA"/>
    <property type="match status" value="1"/>
</dbReference>
<keyword evidence="1" id="KW-0547">Nucleotide-binding</keyword>
<keyword evidence="2" id="KW-0067">ATP-binding</keyword>
<dbReference type="PANTHER" id="PTHR48102">
    <property type="entry name" value="ATP-DEPENDENT CLP PROTEASE ATP-BINDING SUBUNIT CLPX-LIKE, MITOCHONDRIAL-RELATED"/>
    <property type="match status" value="1"/>
</dbReference>
<feature type="non-terminal residue" evidence="6">
    <location>
        <position position="1"/>
    </location>
</feature>
<dbReference type="InterPro" id="IPR003593">
    <property type="entry name" value="AAA+_ATPase"/>
</dbReference>
<dbReference type="AlphaFoldDB" id="A0AA36D1W6"/>
<evidence type="ECO:0000313" key="7">
    <source>
        <dbReference type="Proteomes" id="UP001177023"/>
    </source>
</evidence>
<dbReference type="GO" id="GO:0016887">
    <property type="term" value="F:ATP hydrolysis activity"/>
    <property type="evidence" value="ECO:0007669"/>
    <property type="project" value="InterPro"/>
</dbReference>
<feature type="compositionally biased region" description="Low complexity" evidence="3">
    <location>
        <begin position="79"/>
        <end position="93"/>
    </location>
</feature>
<evidence type="ECO:0000259" key="5">
    <source>
        <dbReference type="SMART" id="SM01086"/>
    </source>
</evidence>
<dbReference type="InterPro" id="IPR019489">
    <property type="entry name" value="Clp_ATPase_C"/>
</dbReference>
<name>A0AA36D1W6_9BILA</name>
<feature type="domain" description="Clp ATPase C-terminal" evidence="5">
    <location>
        <begin position="432"/>
        <end position="521"/>
    </location>
</feature>
<dbReference type="GO" id="GO:0005524">
    <property type="term" value="F:ATP binding"/>
    <property type="evidence" value="ECO:0007669"/>
    <property type="project" value="UniProtKB-KW"/>
</dbReference>
<reference evidence="6" key="1">
    <citation type="submission" date="2023-06" db="EMBL/GenBank/DDBJ databases">
        <authorList>
            <person name="Delattre M."/>
        </authorList>
    </citation>
    <scope>NUCLEOTIDE SEQUENCE</scope>
    <source>
        <strain evidence="6">AF72</strain>
    </source>
</reference>
<dbReference type="GO" id="GO:0051603">
    <property type="term" value="P:proteolysis involved in protein catabolic process"/>
    <property type="evidence" value="ECO:0007669"/>
    <property type="project" value="TreeGrafter"/>
</dbReference>
<protein>
    <submittedName>
        <fullName evidence="6">Uncharacterized protein</fullName>
    </submittedName>
</protein>
<dbReference type="Pfam" id="PF07724">
    <property type="entry name" value="AAA_2"/>
    <property type="match status" value="1"/>
</dbReference>
<dbReference type="SUPFAM" id="SSF52540">
    <property type="entry name" value="P-loop containing nucleoside triphosphate hydrolases"/>
    <property type="match status" value="1"/>
</dbReference>
<accession>A0AA36D1W6</accession>
<feature type="domain" description="AAA+ ATPase" evidence="4">
    <location>
        <begin position="219"/>
        <end position="379"/>
    </location>
</feature>
<organism evidence="6 7">
    <name type="scientific">Mesorhabditis spiculigera</name>
    <dbReference type="NCBI Taxonomy" id="96644"/>
    <lineage>
        <taxon>Eukaryota</taxon>
        <taxon>Metazoa</taxon>
        <taxon>Ecdysozoa</taxon>
        <taxon>Nematoda</taxon>
        <taxon>Chromadorea</taxon>
        <taxon>Rhabditida</taxon>
        <taxon>Rhabditina</taxon>
        <taxon>Rhabditomorpha</taxon>
        <taxon>Rhabditoidea</taxon>
        <taxon>Rhabditidae</taxon>
        <taxon>Mesorhabditinae</taxon>
        <taxon>Mesorhabditis</taxon>
    </lineage>
</organism>
<comment type="caution">
    <text evidence="6">The sequence shown here is derived from an EMBL/GenBank/DDBJ whole genome shotgun (WGS) entry which is preliminary data.</text>
</comment>
<dbReference type="InterPro" id="IPR025943">
    <property type="entry name" value="Sigma_54_int_dom_ATP-bd_2"/>
</dbReference>
<evidence type="ECO:0000256" key="1">
    <source>
        <dbReference type="ARBA" id="ARBA00022741"/>
    </source>
</evidence>
<dbReference type="GO" id="GO:0005759">
    <property type="term" value="C:mitochondrial matrix"/>
    <property type="evidence" value="ECO:0007669"/>
    <property type="project" value="TreeGrafter"/>
</dbReference>
<keyword evidence="7" id="KW-1185">Reference proteome</keyword>
<dbReference type="InterPro" id="IPR050052">
    <property type="entry name" value="ATP-dep_Clp_protease_ClpX"/>
</dbReference>
<gene>
    <name evidence="6" type="ORF">MSPICULIGERA_LOCUS16562</name>
</gene>
<sequence length="526" mass="58533">MLASLKFYPQTLGGRLARAGFSTSQAQHLQYVPGNRRRNPPRGKLTTYDRPTPGKPSRGCFYSSGEGSSSGADVPPPRSLILPRSSGSSSTLQPPQPHYLPYPKEIVEYLDRHVIGQEDAKRVLAVAVYQHYQRLLHNLDVEETRQIREMLLESRASKQRPPSVEARPLKFRKGKAYIEMEPEEVEFRSARERLIDTLTMARYKMSSYEQPRPEELPIEKSNIILGGPSGSGKTYLTQKLADVLHVPIAMCDCTTLTQAGYVGEDVESVIARLLQNADGDVERAETGIVFLDELDKINTSSDPVHSTGNRDVSGRGVQTGLLKLVEGHMVKVKNPLNPMQKVDVNTKNILFIGSGAFNGLERVVARRLEERSLGFGSSTTSRMAGLSEGCEQERAQHRDQLTMLADQGDLIEYGMIPELIGRFPVFVPFHSLNRSLLVRVLNEPANSLLQQERRLLSLDGIDLGFTPCAIEAIADEAVQRKTGARALRSILERTLRNAKYEVPGSSFKKIRIDSGSVRGEKKYHAE</sequence>
<evidence type="ECO:0000256" key="3">
    <source>
        <dbReference type="SAM" id="MobiDB-lite"/>
    </source>
</evidence>
<dbReference type="PROSITE" id="PS00676">
    <property type="entry name" value="SIGMA54_INTERACT_2"/>
    <property type="match status" value="1"/>
</dbReference>